<gene>
    <name evidence="1" type="ORF">SDC9_158652</name>
</gene>
<name>A0A645FAM0_9ZZZZ</name>
<organism evidence="1">
    <name type="scientific">bioreactor metagenome</name>
    <dbReference type="NCBI Taxonomy" id="1076179"/>
    <lineage>
        <taxon>unclassified sequences</taxon>
        <taxon>metagenomes</taxon>
        <taxon>ecological metagenomes</taxon>
    </lineage>
</organism>
<proteinExistence type="predicted"/>
<accession>A0A645FAM0</accession>
<sequence>MYLGDDIYFHLREEFIDMSRCFLRHDIQQTGRSFDEVDIHFVIGQIGIIFGNDVTLHLGKGSGYFYTRSSTTHNHNVEQGLLLICIGAIERSLQII</sequence>
<evidence type="ECO:0000313" key="1">
    <source>
        <dbReference type="EMBL" id="MPN11351.1"/>
    </source>
</evidence>
<comment type="caution">
    <text evidence="1">The sequence shown here is derived from an EMBL/GenBank/DDBJ whole genome shotgun (WGS) entry which is preliminary data.</text>
</comment>
<dbReference type="EMBL" id="VSSQ01057555">
    <property type="protein sequence ID" value="MPN11351.1"/>
    <property type="molecule type" value="Genomic_DNA"/>
</dbReference>
<dbReference type="AlphaFoldDB" id="A0A645FAM0"/>
<protein>
    <submittedName>
        <fullName evidence="1">Uncharacterized protein</fullName>
    </submittedName>
</protein>
<reference evidence="1" key="1">
    <citation type="submission" date="2019-08" db="EMBL/GenBank/DDBJ databases">
        <authorList>
            <person name="Kucharzyk K."/>
            <person name="Murdoch R.W."/>
            <person name="Higgins S."/>
            <person name="Loffler F."/>
        </authorList>
    </citation>
    <scope>NUCLEOTIDE SEQUENCE</scope>
</reference>